<evidence type="ECO:0000259" key="4">
    <source>
        <dbReference type="Pfam" id="PF00172"/>
    </source>
</evidence>
<evidence type="ECO:0000313" key="6">
    <source>
        <dbReference type="Proteomes" id="UP000215453"/>
    </source>
</evidence>
<dbReference type="PANTHER" id="PTHR34598">
    <property type="entry name" value="BLL6449 PROTEIN"/>
    <property type="match status" value="1"/>
</dbReference>
<evidence type="ECO:0000256" key="1">
    <source>
        <dbReference type="ARBA" id="ARBA00023242"/>
    </source>
</evidence>
<name>A0A1Y6LZ93_ZYMTR</name>
<dbReference type="Proteomes" id="UP000215453">
    <property type="component" value="Chromosome 11"/>
</dbReference>
<dbReference type="GO" id="GO:0008270">
    <property type="term" value="F:zinc ion binding"/>
    <property type="evidence" value="ECO:0007669"/>
    <property type="project" value="InterPro"/>
</dbReference>
<gene>
    <name evidence="5" type="ORF">ZT1A5_G10196</name>
</gene>
<comment type="similarity">
    <text evidence="2">Belongs to the asaB hydroxylase/desaturase family.</text>
</comment>
<dbReference type="InterPro" id="IPR036864">
    <property type="entry name" value="Zn2-C6_fun-type_DNA-bd_sf"/>
</dbReference>
<feature type="compositionally biased region" description="Polar residues" evidence="3">
    <location>
        <begin position="1"/>
        <end position="17"/>
    </location>
</feature>
<dbReference type="NCBIfam" id="NF041278">
    <property type="entry name" value="CmcJ_NvfI_EfuI"/>
    <property type="match status" value="1"/>
</dbReference>
<dbReference type="GO" id="GO:0016491">
    <property type="term" value="F:oxidoreductase activity"/>
    <property type="evidence" value="ECO:0007669"/>
    <property type="project" value="InterPro"/>
</dbReference>
<keyword evidence="1" id="KW-0539">Nucleus</keyword>
<dbReference type="CDD" id="cd12148">
    <property type="entry name" value="fungal_TF_MHR"/>
    <property type="match status" value="1"/>
</dbReference>
<dbReference type="Pfam" id="PF00172">
    <property type="entry name" value="Zn_clus"/>
    <property type="match status" value="1"/>
</dbReference>
<feature type="region of interest" description="Disordered" evidence="3">
    <location>
        <begin position="106"/>
        <end position="125"/>
    </location>
</feature>
<organism evidence="5 6">
    <name type="scientific">Zymoseptoria tritici ST99CH_1A5</name>
    <dbReference type="NCBI Taxonomy" id="1276529"/>
    <lineage>
        <taxon>Eukaryota</taxon>
        <taxon>Fungi</taxon>
        <taxon>Dikarya</taxon>
        <taxon>Ascomycota</taxon>
        <taxon>Pezizomycotina</taxon>
        <taxon>Dothideomycetes</taxon>
        <taxon>Dothideomycetidae</taxon>
        <taxon>Mycosphaerellales</taxon>
        <taxon>Mycosphaerellaceae</taxon>
        <taxon>Zymoseptoria</taxon>
    </lineage>
</organism>
<protein>
    <recommendedName>
        <fullName evidence="4">Zn(2)-C6 fungal-type domain-containing protein</fullName>
    </recommendedName>
</protein>
<dbReference type="AlphaFoldDB" id="A0A1Y6LZ93"/>
<feature type="region of interest" description="Disordered" evidence="3">
    <location>
        <begin position="1"/>
        <end position="24"/>
    </location>
</feature>
<dbReference type="Gene3D" id="4.10.240.10">
    <property type="entry name" value="Zn(2)-C6 fungal-type DNA-binding domain"/>
    <property type="match status" value="1"/>
</dbReference>
<feature type="region of interest" description="Disordered" evidence="3">
    <location>
        <begin position="190"/>
        <end position="216"/>
    </location>
</feature>
<feature type="region of interest" description="Disordered" evidence="3">
    <location>
        <begin position="502"/>
        <end position="528"/>
    </location>
</feature>
<evidence type="ECO:0000256" key="2">
    <source>
        <dbReference type="ARBA" id="ARBA00023604"/>
    </source>
</evidence>
<dbReference type="GO" id="GO:0000981">
    <property type="term" value="F:DNA-binding transcription factor activity, RNA polymerase II-specific"/>
    <property type="evidence" value="ECO:0007669"/>
    <property type="project" value="InterPro"/>
</dbReference>
<proteinExistence type="inferred from homology"/>
<evidence type="ECO:0000256" key="3">
    <source>
        <dbReference type="SAM" id="MobiDB-lite"/>
    </source>
</evidence>
<evidence type="ECO:0000313" key="5">
    <source>
        <dbReference type="EMBL" id="SMY28750.1"/>
    </source>
</evidence>
<dbReference type="InterPro" id="IPR044053">
    <property type="entry name" value="AsaB-like"/>
</dbReference>
<sequence>MTTSTFKHIDPTSSPSKPWSKVDGPGQSFKYLDIPRTVHNLRGRESEFNTNNCGFAVYNSPAKEKEFVDDKAVREGYYPEVEGLLRKNLEGVSKVVIFDHTIRRRTKDSPRQPVQQVHVDQTPAAAAVRVRRHLPSDEAEKLLKGRYQIINVWRPIGNPASDFPLAVIDWRSTHPSDFIDIDLMYPIRPDSAMDDDDRGKEKLPSEESLNSTEGYEVRGETMGVAASEKHQFYYMKDMGVDEVMLLKCFDSFGEGMEGGKPGIAVRTPHTAFVDPNTPKDAPGRQSIESEAHGHSLVLIEITRCPMHDVSILVDSLPADRPDWTILAHITCGLLRILARMAKLASRASVASLALGANVADGSDRAASIKSKCDGLRPTCSRCARRANLSCEYDTEPDESRITALRRRYVEAEQQASTREALLRHLVDSSRDEAHDILKRMRADESDLSILAGLLARTSNVPVGDVVEATAGNSNLDVTTNEGLLTDDRYSIAFLLARNSTARATSERMDTGSSTPRAEDPGPSDIGLGKRRRLSEVLPEVLRPILQKTLSTPYFPRQGLEPLMPKPDQTDYTWMKKLVNVKASDWGVEYATDRGFLEILKCYFTWENSVVGLVHEEAFWQGLAVGGSDWCNMCLVHSILAMGTKVYGMFHIDSVGEPERAALNEAMLLWDEQVRSPIPANISAGLVMRETLASNGEDLSGQPYLEEAMHLASRSGLFDPSRAVHMYDQTQPGQTRQRAEFAWAVYAHHGMLSSKFAARAALWRVGNSIIPLLHNISEDPGSIEVHWPETVSLFNQLETWFANLEPRMNTLHATPPHILWLHADYHRCTIDLFHPFLPIHPPTSLAHTATSHSTTQLRLLTHQIELQYPRFPIAFSALLSPVLHVATSTFPEAVALGPDGDEHFYLCLCLRLMARMAGAYPVMRGLMRGLVGQAEGSGMEVPAEVREIVRKMEKAAKGLKEGEMEERFPVLLELSELEGERSDGRGLVEQAGRLSII</sequence>
<feature type="domain" description="Zn(2)-C6 fungal-type" evidence="4">
    <location>
        <begin position="369"/>
        <end position="397"/>
    </location>
</feature>
<dbReference type="CDD" id="cd00067">
    <property type="entry name" value="GAL4"/>
    <property type="match status" value="1"/>
</dbReference>
<accession>A0A1Y6LZ93</accession>
<dbReference type="InterPro" id="IPR001138">
    <property type="entry name" value="Zn2Cys6_DnaBD"/>
</dbReference>
<dbReference type="PANTHER" id="PTHR34598:SF4">
    <property type="entry name" value="7ALPHA-CEPHEM-METHOXYLASE P8 CHAIN RELATED PROTEIN"/>
    <property type="match status" value="1"/>
</dbReference>
<reference evidence="5 6" key="1">
    <citation type="submission" date="2016-10" db="EMBL/GenBank/DDBJ databases">
        <authorList>
            <person name="Varghese N."/>
        </authorList>
    </citation>
    <scope>NUCLEOTIDE SEQUENCE [LARGE SCALE GENOMIC DNA]</scope>
</reference>
<dbReference type="EMBL" id="LT882686">
    <property type="protein sequence ID" value="SMY28750.1"/>
    <property type="molecule type" value="Genomic_DNA"/>
</dbReference>